<feature type="domain" description="C2H2-type" evidence="8">
    <location>
        <begin position="305"/>
        <end position="332"/>
    </location>
</feature>
<dbReference type="GO" id="GO:0000785">
    <property type="term" value="C:chromatin"/>
    <property type="evidence" value="ECO:0007669"/>
    <property type="project" value="TreeGrafter"/>
</dbReference>
<dbReference type="FunFam" id="3.30.160.60:FF:000100">
    <property type="entry name" value="Zinc finger 45-like"/>
    <property type="match status" value="1"/>
</dbReference>
<dbReference type="InterPro" id="IPR013087">
    <property type="entry name" value="Znf_C2H2_type"/>
</dbReference>
<evidence type="ECO:0000259" key="8">
    <source>
        <dbReference type="PROSITE" id="PS50157"/>
    </source>
</evidence>
<protein>
    <recommendedName>
        <fullName evidence="5">C2H2 type master regulator of conidiophore development brlA</fullName>
    </recommendedName>
</protein>
<dbReference type="SMART" id="SM00355">
    <property type="entry name" value="ZnF_C2H2"/>
    <property type="match status" value="3"/>
</dbReference>
<dbReference type="Proteomes" id="UP000016933">
    <property type="component" value="Unassembled WGS sequence"/>
</dbReference>
<name>N1PEC6_DOTSN</name>
<dbReference type="EMBL" id="KB446543">
    <property type="protein sequence ID" value="EME40469.1"/>
    <property type="molecule type" value="Genomic_DNA"/>
</dbReference>
<dbReference type="InterPro" id="IPR036236">
    <property type="entry name" value="Znf_C2H2_sf"/>
</dbReference>
<evidence type="ECO:0000313" key="9">
    <source>
        <dbReference type="EMBL" id="EME40469.1"/>
    </source>
</evidence>
<evidence type="ECO:0000256" key="4">
    <source>
        <dbReference type="ARBA" id="ARBA00022833"/>
    </source>
</evidence>
<dbReference type="SUPFAM" id="SSF57667">
    <property type="entry name" value="beta-beta-alpha zinc fingers"/>
    <property type="match status" value="2"/>
</dbReference>
<dbReference type="OrthoDB" id="6910977at2759"/>
<dbReference type="eggNOG" id="KOG1721">
    <property type="taxonomic scope" value="Eukaryota"/>
</dbReference>
<organism evidence="9 10">
    <name type="scientific">Dothistroma septosporum (strain NZE10 / CBS 128990)</name>
    <name type="common">Red band needle blight fungus</name>
    <name type="synonym">Mycosphaerella pini</name>
    <dbReference type="NCBI Taxonomy" id="675120"/>
    <lineage>
        <taxon>Eukaryota</taxon>
        <taxon>Fungi</taxon>
        <taxon>Dikarya</taxon>
        <taxon>Ascomycota</taxon>
        <taxon>Pezizomycotina</taxon>
        <taxon>Dothideomycetes</taxon>
        <taxon>Dothideomycetidae</taxon>
        <taxon>Mycosphaerellales</taxon>
        <taxon>Mycosphaerellaceae</taxon>
        <taxon>Dothistroma</taxon>
    </lineage>
</organism>
<feature type="domain" description="C2H2-type" evidence="8">
    <location>
        <begin position="366"/>
        <end position="393"/>
    </location>
</feature>
<dbReference type="GO" id="GO:0005667">
    <property type="term" value="C:transcription regulator complex"/>
    <property type="evidence" value="ECO:0007669"/>
    <property type="project" value="TreeGrafter"/>
</dbReference>
<feature type="region of interest" description="Disordered" evidence="7">
    <location>
        <begin position="27"/>
        <end position="57"/>
    </location>
</feature>
<proteinExistence type="predicted"/>
<dbReference type="Pfam" id="PF00096">
    <property type="entry name" value="zf-C2H2"/>
    <property type="match status" value="2"/>
</dbReference>
<dbReference type="OMA" id="DNSTCCC"/>
<feature type="compositionally biased region" description="Polar residues" evidence="7">
    <location>
        <begin position="166"/>
        <end position="182"/>
    </location>
</feature>
<reference evidence="10" key="1">
    <citation type="journal article" date="2012" name="PLoS Genet.">
        <title>The genomes of the fungal plant pathogens Cladosporium fulvum and Dothistroma septosporum reveal adaptation to different hosts and lifestyles but also signatures of common ancestry.</title>
        <authorList>
            <person name="de Wit P.J.G.M."/>
            <person name="van der Burgt A."/>
            <person name="Oekmen B."/>
            <person name="Stergiopoulos I."/>
            <person name="Abd-Elsalam K.A."/>
            <person name="Aerts A.L."/>
            <person name="Bahkali A.H."/>
            <person name="Beenen H.G."/>
            <person name="Chettri P."/>
            <person name="Cox M.P."/>
            <person name="Datema E."/>
            <person name="de Vries R.P."/>
            <person name="Dhillon B."/>
            <person name="Ganley A.R."/>
            <person name="Griffiths S.A."/>
            <person name="Guo Y."/>
            <person name="Hamelin R.C."/>
            <person name="Henrissat B."/>
            <person name="Kabir M.S."/>
            <person name="Jashni M.K."/>
            <person name="Kema G."/>
            <person name="Klaubauf S."/>
            <person name="Lapidus A."/>
            <person name="Levasseur A."/>
            <person name="Lindquist E."/>
            <person name="Mehrabi R."/>
            <person name="Ohm R.A."/>
            <person name="Owen T.J."/>
            <person name="Salamov A."/>
            <person name="Schwelm A."/>
            <person name="Schijlen E."/>
            <person name="Sun H."/>
            <person name="van den Burg H.A."/>
            <person name="van Ham R.C.H.J."/>
            <person name="Zhang S."/>
            <person name="Goodwin S.B."/>
            <person name="Grigoriev I.V."/>
            <person name="Collemare J."/>
            <person name="Bradshaw R.E."/>
        </authorList>
    </citation>
    <scope>NUCLEOTIDE SEQUENCE [LARGE SCALE GENOMIC DNA]</scope>
    <source>
        <strain evidence="10">NZE10 / CBS 128990</strain>
    </source>
</reference>
<accession>N1PEC6</accession>
<keyword evidence="4" id="KW-0862">Zinc</keyword>
<evidence type="ECO:0000256" key="1">
    <source>
        <dbReference type="ARBA" id="ARBA00022723"/>
    </source>
</evidence>
<dbReference type="GO" id="GO:0000981">
    <property type="term" value="F:DNA-binding transcription factor activity, RNA polymerase II-specific"/>
    <property type="evidence" value="ECO:0007669"/>
    <property type="project" value="TreeGrafter"/>
</dbReference>
<dbReference type="Gene3D" id="3.30.160.60">
    <property type="entry name" value="Classic Zinc Finger"/>
    <property type="match status" value="2"/>
</dbReference>
<feature type="region of interest" description="Disordered" evidence="7">
    <location>
        <begin position="258"/>
        <end position="301"/>
    </location>
</feature>
<dbReference type="GO" id="GO:0000978">
    <property type="term" value="F:RNA polymerase II cis-regulatory region sequence-specific DNA binding"/>
    <property type="evidence" value="ECO:0007669"/>
    <property type="project" value="TreeGrafter"/>
</dbReference>
<feature type="domain" description="C2H2-type" evidence="8">
    <location>
        <begin position="335"/>
        <end position="365"/>
    </location>
</feature>
<evidence type="ECO:0000256" key="3">
    <source>
        <dbReference type="ARBA" id="ARBA00022771"/>
    </source>
</evidence>
<reference evidence="9 10" key="2">
    <citation type="journal article" date="2012" name="PLoS Pathog.">
        <title>Diverse lifestyles and strategies of plant pathogenesis encoded in the genomes of eighteen Dothideomycetes fungi.</title>
        <authorList>
            <person name="Ohm R.A."/>
            <person name="Feau N."/>
            <person name="Henrissat B."/>
            <person name="Schoch C.L."/>
            <person name="Horwitz B.A."/>
            <person name="Barry K.W."/>
            <person name="Condon B.J."/>
            <person name="Copeland A.C."/>
            <person name="Dhillon B."/>
            <person name="Glaser F."/>
            <person name="Hesse C.N."/>
            <person name="Kosti I."/>
            <person name="LaButti K."/>
            <person name="Lindquist E.A."/>
            <person name="Lucas S."/>
            <person name="Salamov A.A."/>
            <person name="Bradshaw R.E."/>
            <person name="Ciuffetti L."/>
            <person name="Hamelin R.C."/>
            <person name="Kema G.H.J."/>
            <person name="Lawrence C."/>
            <person name="Scott J.A."/>
            <person name="Spatafora J.W."/>
            <person name="Turgeon B.G."/>
            <person name="de Wit P.J.G.M."/>
            <person name="Zhong S."/>
            <person name="Goodwin S.B."/>
            <person name="Grigoriev I.V."/>
        </authorList>
    </citation>
    <scope>NUCLEOTIDE SEQUENCE [LARGE SCALE GENOMIC DNA]</scope>
    <source>
        <strain evidence="10">NZE10 / CBS 128990</strain>
    </source>
</reference>
<evidence type="ECO:0000256" key="6">
    <source>
        <dbReference type="PROSITE-ProRule" id="PRU00042"/>
    </source>
</evidence>
<evidence type="ECO:0000256" key="2">
    <source>
        <dbReference type="ARBA" id="ARBA00022737"/>
    </source>
</evidence>
<dbReference type="PROSITE" id="PS00028">
    <property type="entry name" value="ZINC_FINGER_C2H2_1"/>
    <property type="match status" value="2"/>
</dbReference>
<dbReference type="GO" id="GO:0008270">
    <property type="term" value="F:zinc ion binding"/>
    <property type="evidence" value="ECO:0007669"/>
    <property type="project" value="UniProtKB-KW"/>
</dbReference>
<dbReference type="PANTHER" id="PTHR14003:SF19">
    <property type="entry name" value="YY2 TRANSCRIPTION FACTOR"/>
    <property type="match status" value="1"/>
</dbReference>
<keyword evidence="3 6" id="KW-0863">Zinc-finger</keyword>
<feature type="compositionally biased region" description="Basic and acidic residues" evidence="7">
    <location>
        <begin position="197"/>
        <end position="206"/>
    </location>
</feature>
<keyword evidence="2" id="KW-0677">Repeat</keyword>
<dbReference type="HOGENOM" id="CLU_688923_0_0_1"/>
<dbReference type="AlphaFoldDB" id="N1PEC6"/>
<dbReference type="PANTHER" id="PTHR14003">
    <property type="entry name" value="TRANSCRIPTIONAL REPRESSOR PROTEIN YY"/>
    <property type="match status" value="1"/>
</dbReference>
<sequence>MSLFPIPGPEKLRIAMEQNYYYYQNQEQAMQSPSRSNEDNKPNLGNDNTWPIPDASGQDMYAVSQPTVWPSQLAQGLTFGPLPTPAQSSFQLGNAGPTALGVHGSWPMNMDPTLAYSSYPEYTSPESGLPSYSMATSGTTVAPWETIQPTATSFTDLQYDSPCHSDYTTSSRHSLVDSSPYTRSDGCFPSNNSPYIKLEDAGESSRPRLHSLPGTTSSRQPPHSNPNDVYASPPLTANKQSEWLALDAQVKVDEEQDFKPVLLPQPSSPQPRRTRLRRTVSEDTSVSAAEQRGKRGYTTSDNSTCCCDQCGKLFQRSYNLKAHMDTHDPHRDQPHACQYPDCTRRFVRRTDLLRHEQSVHLKERKYRCPLCYGSFARKDTLRRHVDDGCPRRPEMRKRLE</sequence>
<evidence type="ECO:0000256" key="7">
    <source>
        <dbReference type="SAM" id="MobiDB-lite"/>
    </source>
</evidence>
<gene>
    <name evidence="9" type="ORF">DOTSEDRAFT_74144</name>
</gene>
<feature type="compositionally biased region" description="Polar residues" evidence="7">
    <location>
        <begin position="213"/>
        <end position="227"/>
    </location>
</feature>
<keyword evidence="1" id="KW-0479">Metal-binding</keyword>
<dbReference type="STRING" id="675120.N1PEC6"/>
<feature type="region of interest" description="Disordered" evidence="7">
    <location>
        <begin position="165"/>
        <end position="234"/>
    </location>
</feature>
<dbReference type="PROSITE" id="PS50157">
    <property type="entry name" value="ZINC_FINGER_C2H2_2"/>
    <property type="match status" value="3"/>
</dbReference>
<keyword evidence="10" id="KW-1185">Reference proteome</keyword>
<evidence type="ECO:0000256" key="5">
    <source>
        <dbReference type="ARBA" id="ARBA00044085"/>
    </source>
</evidence>
<evidence type="ECO:0000313" key="10">
    <source>
        <dbReference type="Proteomes" id="UP000016933"/>
    </source>
</evidence>